<reference evidence="9 10" key="1">
    <citation type="submission" date="2020-08" db="EMBL/GenBank/DDBJ databases">
        <title>Genome public.</title>
        <authorList>
            <person name="Liu C."/>
            <person name="Sun Q."/>
        </authorList>
    </citation>
    <scope>NUCLEOTIDE SEQUENCE [LARGE SCALE GENOMIC DNA]</scope>
    <source>
        <strain evidence="9 10">NSJ-13</strain>
    </source>
</reference>
<keyword evidence="3 6" id="KW-0547">Nucleotide-binding</keyword>
<evidence type="ECO:0000256" key="4">
    <source>
        <dbReference type="ARBA" id="ARBA00022958"/>
    </source>
</evidence>
<dbReference type="RefSeq" id="WP_118738069.1">
    <property type="nucleotide sequence ID" value="NZ_JACOPE010000001.1"/>
</dbReference>
<keyword evidence="6" id="KW-0479">Metal-binding</keyword>
<dbReference type="InterPro" id="IPR006073">
    <property type="entry name" value="GTP-bd"/>
</dbReference>
<protein>
    <recommendedName>
        <fullName evidence="6">tRNA modification GTPase MnmE</fullName>
        <ecNumber evidence="6">3.6.-.-</ecNumber>
    </recommendedName>
</protein>
<keyword evidence="10" id="KW-1185">Reference proteome</keyword>
<organism evidence="9 10">
    <name type="scientific">Ruminococcus hominis</name>
    <dbReference type="NCBI Taxonomy" id="2763065"/>
    <lineage>
        <taxon>Bacteria</taxon>
        <taxon>Bacillati</taxon>
        <taxon>Bacillota</taxon>
        <taxon>Clostridia</taxon>
        <taxon>Eubacteriales</taxon>
        <taxon>Oscillospiraceae</taxon>
        <taxon>Ruminococcus</taxon>
    </lineage>
</organism>
<dbReference type="CDD" id="cd14858">
    <property type="entry name" value="TrmE_N"/>
    <property type="match status" value="1"/>
</dbReference>
<dbReference type="InterPro" id="IPR025867">
    <property type="entry name" value="MnmE_helical"/>
</dbReference>
<evidence type="ECO:0000313" key="10">
    <source>
        <dbReference type="Proteomes" id="UP000631576"/>
    </source>
</evidence>
<feature type="binding site" evidence="6">
    <location>
        <position position="23"/>
    </location>
    <ligand>
        <name>(6S)-5-formyl-5,6,7,8-tetrahydrofolate</name>
        <dbReference type="ChEBI" id="CHEBI:57457"/>
    </ligand>
</feature>
<dbReference type="InterPro" id="IPR027368">
    <property type="entry name" value="MnmE_dom2"/>
</dbReference>
<dbReference type="Pfam" id="PF12631">
    <property type="entry name" value="MnmE_helical"/>
    <property type="match status" value="1"/>
</dbReference>
<feature type="binding site" evidence="6">
    <location>
        <begin position="248"/>
        <end position="254"/>
    </location>
    <ligand>
        <name>GTP</name>
        <dbReference type="ChEBI" id="CHEBI:37565"/>
    </ligand>
</feature>
<feature type="binding site" evidence="6">
    <location>
        <position position="253"/>
    </location>
    <ligand>
        <name>K(+)</name>
        <dbReference type="ChEBI" id="CHEBI:29103"/>
    </ligand>
</feature>
<comment type="subunit">
    <text evidence="6">Homodimer. Heterotetramer of two MnmE and two MnmG subunits.</text>
</comment>
<keyword evidence="5 6" id="KW-0342">GTP-binding</keyword>
<feature type="binding site" evidence="6">
    <location>
        <position position="123"/>
    </location>
    <ligand>
        <name>(6S)-5-formyl-5,6,7,8-tetrahydrofolate</name>
        <dbReference type="ChEBI" id="CHEBI:57457"/>
    </ligand>
</feature>
<dbReference type="SUPFAM" id="SSF52540">
    <property type="entry name" value="P-loop containing nucleoside triphosphate hydrolases"/>
    <property type="match status" value="1"/>
</dbReference>
<dbReference type="HAMAP" id="MF_00379">
    <property type="entry name" value="GTPase_MnmE"/>
    <property type="match status" value="1"/>
</dbReference>
<accession>A0ABR7GC14</accession>
<feature type="binding site" evidence="6">
    <location>
        <position position="84"/>
    </location>
    <ligand>
        <name>(6S)-5-formyl-5,6,7,8-tetrahydrofolate</name>
        <dbReference type="ChEBI" id="CHEBI:57457"/>
    </ligand>
</feature>
<comment type="cofactor">
    <cofactor evidence="6">
        <name>K(+)</name>
        <dbReference type="ChEBI" id="CHEBI:29103"/>
    </cofactor>
    <text evidence="6">Binds 1 potassium ion per subunit.</text>
</comment>
<proteinExistence type="inferred from homology"/>
<keyword evidence="6" id="KW-0460">Magnesium</keyword>
<dbReference type="CDD" id="cd04164">
    <property type="entry name" value="trmE"/>
    <property type="match status" value="1"/>
</dbReference>
<evidence type="ECO:0000256" key="3">
    <source>
        <dbReference type="ARBA" id="ARBA00022741"/>
    </source>
</evidence>
<comment type="caution">
    <text evidence="6">Lacks conserved residue(s) required for the propagation of feature annotation.</text>
</comment>
<comment type="caution">
    <text evidence="9">The sequence shown here is derived from an EMBL/GenBank/DDBJ whole genome shotgun (WGS) entry which is preliminary data.</text>
</comment>
<dbReference type="EMBL" id="JACOPE010000001">
    <property type="protein sequence ID" value="MBC5684983.1"/>
    <property type="molecule type" value="Genomic_DNA"/>
</dbReference>
<dbReference type="PANTHER" id="PTHR42714">
    <property type="entry name" value="TRNA MODIFICATION GTPASE GTPBP3"/>
    <property type="match status" value="1"/>
</dbReference>
<feature type="binding site" evidence="6">
    <location>
        <begin position="229"/>
        <end position="234"/>
    </location>
    <ligand>
        <name>GTP</name>
        <dbReference type="ChEBI" id="CHEBI:37565"/>
    </ligand>
</feature>
<keyword evidence="2 6" id="KW-0819">tRNA processing</keyword>
<dbReference type="Pfam" id="PF01926">
    <property type="entry name" value="MMR_HSR1"/>
    <property type="match status" value="1"/>
</dbReference>
<name>A0ABR7GC14_9FIRM</name>
<sequence length="465" mass="51707">MYSKETIAAISTGMSNSGIGIVRISGEEAFQVIDKIYKGKEVLSKVQSHTIHYGYIVDGKETIDEVLVSIMRAPRTFTGEDTVEINCHGGVYVVKRVLDTVLRNGARPAEPGEFTKRAFLNGKMDLSQAEAVIDVITAKNEYALKSSMSQLKGSVKKKIEEIRKQIIYHTAFIETALDDPEHISVDGYGEQLEGVVETLSEELKDLIDSSENGRIMKEGIQTVILGKPNAGKSSLLNVLSGRERAIVTDIEGTTRDVLEEQIQIQGLNLNVIDTAGIRETEDKVEKIGVDKAKEYAEQADLIIYVVDASRELDENDIEIMKIIAGKKAVILLNKMDLNVLISKENLEQQLHKEIGGACKNIPMIEISAKEEQGIRDFENLLKKMFLQGEISFNDEVYITNMRQKSALQDAYNSLKKVKESIEMGMPEDFYSIDLMDAYEALGSITGETIGEDLVNEIFSKFCMGK</sequence>
<evidence type="ECO:0000256" key="2">
    <source>
        <dbReference type="ARBA" id="ARBA00022694"/>
    </source>
</evidence>
<evidence type="ECO:0000256" key="1">
    <source>
        <dbReference type="ARBA" id="ARBA00011043"/>
    </source>
</evidence>
<dbReference type="PROSITE" id="PS51709">
    <property type="entry name" value="G_TRME"/>
    <property type="match status" value="1"/>
</dbReference>
<dbReference type="InterPro" id="IPR018948">
    <property type="entry name" value="GTP-bd_TrmE_N"/>
</dbReference>
<dbReference type="InterPro" id="IPR027417">
    <property type="entry name" value="P-loop_NTPase"/>
</dbReference>
<dbReference type="EC" id="3.6.-.-" evidence="6"/>
<feature type="binding site" evidence="6">
    <location>
        <position position="233"/>
    </location>
    <ligand>
        <name>Mg(2+)</name>
        <dbReference type="ChEBI" id="CHEBI:18420"/>
    </ligand>
</feature>
<dbReference type="Pfam" id="PF10396">
    <property type="entry name" value="TrmE_N"/>
    <property type="match status" value="1"/>
</dbReference>
<evidence type="ECO:0000259" key="8">
    <source>
        <dbReference type="PROSITE" id="PS51709"/>
    </source>
</evidence>
<evidence type="ECO:0000256" key="5">
    <source>
        <dbReference type="ARBA" id="ARBA00023134"/>
    </source>
</evidence>
<feature type="binding site" evidence="6">
    <location>
        <begin position="273"/>
        <end position="276"/>
    </location>
    <ligand>
        <name>GTP</name>
        <dbReference type="ChEBI" id="CHEBI:37565"/>
    </ligand>
</feature>
<gene>
    <name evidence="6 9" type="primary">mnmE</name>
    <name evidence="6" type="synonym">trmE</name>
    <name evidence="9" type="ORF">H8S40_15825</name>
</gene>
<dbReference type="Gene3D" id="3.30.1360.120">
    <property type="entry name" value="Probable tRNA modification gtpase trme, domain 1"/>
    <property type="match status" value="1"/>
</dbReference>
<feature type="domain" description="TrmE-type G" evidence="8">
    <location>
        <begin position="219"/>
        <end position="386"/>
    </location>
</feature>
<keyword evidence="6" id="KW-0378">Hydrolase</keyword>
<evidence type="ECO:0000256" key="6">
    <source>
        <dbReference type="HAMAP-Rule" id="MF_00379"/>
    </source>
</evidence>
<comment type="similarity">
    <text evidence="1 6 7">Belongs to the TRAFAC class TrmE-Era-EngA-EngB-Septin-like GTPase superfamily. TrmE GTPase family.</text>
</comment>
<dbReference type="InterPro" id="IPR027266">
    <property type="entry name" value="TrmE/GcvT-like"/>
</dbReference>
<dbReference type="Proteomes" id="UP000631576">
    <property type="component" value="Unassembled WGS sequence"/>
</dbReference>
<dbReference type="Gene3D" id="3.40.50.300">
    <property type="entry name" value="P-loop containing nucleotide triphosphate hydrolases"/>
    <property type="match status" value="1"/>
</dbReference>
<evidence type="ECO:0000313" key="9">
    <source>
        <dbReference type="EMBL" id="MBC5684983.1"/>
    </source>
</evidence>
<keyword evidence="6" id="KW-0963">Cytoplasm</keyword>
<dbReference type="NCBIfam" id="TIGR00450">
    <property type="entry name" value="mnmE_trmE_thdF"/>
    <property type="match status" value="1"/>
</dbReference>
<dbReference type="InterPro" id="IPR004520">
    <property type="entry name" value="GTPase_MnmE"/>
</dbReference>
<feature type="binding site" evidence="6">
    <location>
        <position position="250"/>
    </location>
    <ligand>
        <name>K(+)</name>
        <dbReference type="ChEBI" id="CHEBI:29103"/>
    </ligand>
</feature>
<comment type="function">
    <text evidence="6">Exhibits a very high intrinsic GTPase hydrolysis rate. Involved in the addition of a carboxymethylaminomethyl (cmnm) group at the wobble position (U34) of certain tRNAs, forming tRNA-cmnm(5)s(2)U34.</text>
</comment>
<dbReference type="PANTHER" id="PTHR42714:SF2">
    <property type="entry name" value="TRNA MODIFICATION GTPASE GTPBP3, MITOCHONDRIAL"/>
    <property type="match status" value="1"/>
</dbReference>
<feature type="binding site" evidence="6">
    <location>
        <position position="248"/>
    </location>
    <ligand>
        <name>K(+)</name>
        <dbReference type="ChEBI" id="CHEBI:29103"/>
    </ligand>
</feature>
<keyword evidence="4 6" id="KW-0630">Potassium</keyword>
<dbReference type="Gene3D" id="1.20.120.430">
    <property type="entry name" value="tRNA modification GTPase MnmE domain 2"/>
    <property type="match status" value="1"/>
</dbReference>
<dbReference type="InterPro" id="IPR031168">
    <property type="entry name" value="G_TrmE"/>
</dbReference>
<feature type="binding site" evidence="6">
    <location>
        <position position="229"/>
    </location>
    <ligand>
        <name>K(+)</name>
        <dbReference type="ChEBI" id="CHEBI:29103"/>
    </ligand>
</feature>
<evidence type="ECO:0000256" key="7">
    <source>
        <dbReference type="RuleBase" id="RU003313"/>
    </source>
</evidence>
<dbReference type="PRINTS" id="PR00326">
    <property type="entry name" value="GTP1OBG"/>
</dbReference>
<comment type="subcellular location">
    <subcellularLocation>
        <location evidence="6">Cytoplasm</location>
    </subcellularLocation>
</comment>
<feature type="binding site" evidence="6">
    <location>
        <position position="254"/>
    </location>
    <ligand>
        <name>Mg(2+)</name>
        <dbReference type="ChEBI" id="CHEBI:18420"/>
    </ligand>
</feature>
<dbReference type="InterPro" id="IPR005225">
    <property type="entry name" value="Small_GTP-bd"/>
</dbReference>
<feature type="binding site" evidence="6">
    <location>
        <position position="465"/>
    </location>
    <ligand>
        <name>(6S)-5-formyl-5,6,7,8-tetrahydrofolate</name>
        <dbReference type="ChEBI" id="CHEBI:57457"/>
    </ligand>
</feature>
<dbReference type="NCBIfam" id="TIGR00231">
    <property type="entry name" value="small_GTP"/>
    <property type="match status" value="1"/>
</dbReference>
<dbReference type="NCBIfam" id="NF003661">
    <property type="entry name" value="PRK05291.1-3"/>
    <property type="match status" value="1"/>
</dbReference>